<accession>A0A1I5FGJ5</accession>
<feature type="domain" description="Periplasmic binding protein" evidence="6">
    <location>
        <begin position="49"/>
        <end position="316"/>
    </location>
</feature>
<gene>
    <name evidence="7" type="ORF">SAMN04489757_11411</name>
</gene>
<protein>
    <submittedName>
        <fullName evidence="7">Monosaccharide ABC transporter substrate-binding protein, CUT2 family</fullName>
    </submittedName>
</protein>
<keyword evidence="8" id="KW-1185">Reference proteome</keyword>
<dbReference type="EMBL" id="FOWD01000014">
    <property type="protein sequence ID" value="SFO22928.1"/>
    <property type="molecule type" value="Genomic_DNA"/>
</dbReference>
<dbReference type="Proteomes" id="UP000198806">
    <property type="component" value="Unassembled WGS sequence"/>
</dbReference>
<evidence type="ECO:0000259" key="6">
    <source>
        <dbReference type="Pfam" id="PF13407"/>
    </source>
</evidence>
<dbReference type="Pfam" id="PF13407">
    <property type="entry name" value="Peripla_BP_4"/>
    <property type="match status" value="1"/>
</dbReference>
<dbReference type="GO" id="GO:0030246">
    <property type="term" value="F:carbohydrate binding"/>
    <property type="evidence" value="ECO:0007669"/>
    <property type="project" value="UniProtKB-ARBA"/>
</dbReference>
<dbReference type="STRING" id="1527.SAMN04489757_11411"/>
<evidence type="ECO:0000256" key="2">
    <source>
        <dbReference type="ARBA" id="ARBA00007639"/>
    </source>
</evidence>
<feature type="compositionally biased region" description="Low complexity" evidence="4">
    <location>
        <begin position="26"/>
        <end position="43"/>
    </location>
</feature>
<dbReference type="Gene3D" id="3.40.50.2300">
    <property type="match status" value="2"/>
</dbReference>
<evidence type="ECO:0000256" key="5">
    <source>
        <dbReference type="SAM" id="SignalP"/>
    </source>
</evidence>
<dbReference type="OrthoDB" id="569491at2"/>
<dbReference type="PANTHER" id="PTHR46847">
    <property type="entry name" value="D-ALLOSE-BINDING PERIPLASMIC PROTEIN-RELATED"/>
    <property type="match status" value="1"/>
</dbReference>
<proteinExistence type="inferred from homology"/>
<comment type="subcellular location">
    <subcellularLocation>
        <location evidence="1">Cell envelope</location>
    </subcellularLocation>
</comment>
<name>A0A1I5FGJ5_9FIRM</name>
<dbReference type="SUPFAM" id="SSF53822">
    <property type="entry name" value="Periplasmic binding protein-like I"/>
    <property type="match status" value="1"/>
</dbReference>
<comment type="similarity">
    <text evidence="2">Belongs to the bacterial solute-binding protein 2 family.</text>
</comment>
<evidence type="ECO:0000256" key="1">
    <source>
        <dbReference type="ARBA" id="ARBA00004196"/>
    </source>
</evidence>
<dbReference type="PROSITE" id="PS51257">
    <property type="entry name" value="PROKAR_LIPOPROTEIN"/>
    <property type="match status" value="1"/>
</dbReference>
<reference evidence="7 8" key="1">
    <citation type="submission" date="2016-10" db="EMBL/GenBank/DDBJ databases">
        <authorList>
            <person name="de Groot N.N."/>
        </authorList>
    </citation>
    <scope>NUCLEOTIDE SEQUENCE [LARGE SCALE GENOMIC DNA]</scope>
    <source>
        <strain evidence="7 8">DSM 1283</strain>
    </source>
</reference>
<dbReference type="CDD" id="cd20008">
    <property type="entry name" value="PBP1_ABC_sugar_binding-like"/>
    <property type="match status" value="1"/>
</dbReference>
<dbReference type="RefSeq" id="WP_091686408.1">
    <property type="nucleotide sequence ID" value="NZ_BAABFM010000048.1"/>
</dbReference>
<organism evidence="7 8">
    <name type="scientific">Anaerocolumna aminovalerica</name>
    <dbReference type="NCBI Taxonomy" id="1527"/>
    <lineage>
        <taxon>Bacteria</taxon>
        <taxon>Bacillati</taxon>
        <taxon>Bacillota</taxon>
        <taxon>Clostridia</taxon>
        <taxon>Lachnospirales</taxon>
        <taxon>Lachnospiraceae</taxon>
        <taxon>Anaerocolumna</taxon>
    </lineage>
</organism>
<feature type="region of interest" description="Disordered" evidence="4">
    <location>
        <begin position="24"/>
        <end position="43"/>
    </location>
</feature>
<dbReference type="InterPro" id="IPR025997">
    <property type="entry name" value="SBP_2_dom"/>
</dbReference>
<dbReference type="InterPro" id="IPR028082">
    <property type="entry name" value="Peripla_BP_I"/>
</dbReference>
<evidence type="ECO:0000256" key="3">
    <source>
        <dbReference type="ARBA" id="ARBA00022729"/>
    </source>
</evidence>
<dbReference type="PANTHER" id="PTHR46847:SF1">
    <property type="entry name" value="D-ALLOSE-BINDING PERIPLASMIC PROTEIN-RELATED"/>
    <property type="match status" value="1"/>
</dbReference>
<feature type="chain" id="PRO_5039156298" evidence="5">
    <location>
        <begin position="20"/>
        <end position="348"/>
    </location>
</feature>
<evidence type="ECO:0000256" key="4">
    <source>
        <dbReference type="SAM" id="MobiDB-lite"/>
    </source>
</evidence>
<dbReference type="GO" id="GO:0030313">
    <property type="term" value="C:cell envelope"/>
    <property type="evidence" value="ECO:0007669"/>
    <property type="project" value="UniProtKB-SubCell"/>
</dbReference>
<feature type="signal peptide" evidence="5">
    <location>
        <begin position="1"/>
        <end position="19"/>
    </location>
</feature>
<sequence length="348" mass="37299">MKKIISILLVAVMSLSLVACSPSKSTTETANSNGTENTENTNNPGKKTVYFLTKILGNQYWSVVEQGAKDAAAELGINLVVTGLANEAEIEKQVQQLQDAVSAKADAIVLGPVDSTAMVNPVNDAFNSGIPIIVVDTMINTENYSAALMTDNVEAGKIAAEEMINRMKTAGVSETEKAQIAVQIGSSGSQTIIDRLKGFNEYWDANAPEAWEVLNNDIKVNDGDITKAVGFTQDFLTAYPDLKGVFGPNNGSTVGFVTGLKESGRKDIVMVGFDFSAEIEQLIREGEFEVATVLQKQYLMGYEGVKTAIALSEGKQPEEKLIDTGVMVVDKENVDATEVQEVINPSGK</sequence>
<dbReference type="AlphaFoldDB" id="A0A1I5FGJ5"/>
<keyword evidence="3 5" id="KW-0732">Signal</keyword>
<evidence type="ECO:0000313" key="7">
    <source>
        <dbReference type="EMBL" id="SFO22928.1"/>
    </source>
</evidence>
<evidence type="ECO:0000313" key="8">
    <source>
        <dbReference type="Proteomes" id="UP000198806"/>
    </source>
</evidence>